<proteinExistence type="predicted"/>
<evidence type="ECO:0000313" key="7">
    <source>
        <dbReference type="Proteomes" id="UP001632038"/>
    </source>
</evidence>
<evidence type="ECO:0000256" key="4">
    <source>
        <dbReference type="PROSITE-ProRule" id="PRU00175"/>
    </source>
</evidence>
<keyword evidence="2 4" id="KW-0863">Zinc-finger</keyword>
<evidence type="ECO:0000259" key="5">
    <source>
        <dbReference type="PROSITE" id="PS50089"/>
    </source>
</evidence>
<feature type="domain" description="RING-type" evidence="5">
    <location>
        <begin position="212"/>
        <end position="253"/>
    </location>
</feature>
<name>A0ABD3BQ72_9LAMI</name>
<evidence type="ECO:0000313" key="6">
    <source>
        <dbReference type="EMBL" id="KAL3619354.1"/>
    </source>
</evidence>
<evidence type="ECO:0000256" key="3">
    <source>
        <dbReference type="ARBA" id="ARBA00022833"/>
    </source>
</evidence>
<dbReference type="SUPFAM" id="SSF57850">
    <property type="entry name" value="RING/U-box"/>
    <property type="match status" value="1"/>
</dbReference>
<dbReference type="Gene3D" id="3.30.40.10">
    <property type="entry name" value="Zinc/RING finger domain, C3HC4 (zinc finger)"/>
    <property type="match status" value="1"/>
</dbReference>
<dbReference type="InterPro" id="IPR013083">
    <property type="entry name" value="Znf_RING/FYVE/PHD"/>
</dbReference>
<evidence type="ECO:0000256" key="1">
    <source>
        <dbReference type="ARBA" id="ARBA00022723"/>
    </source>
</evidence>
<sequence length="262" mass="30226">MDPNLGYGYEYSYAINMDDNIIPACIEADILSSNDEALAVSNLRKVHVFVIQTKFKVIRKLDDDESDMYDCEMMETEDLRIKFLVSADRSDFRELFDQQFSLIHFRLSEYLMPDDQILALIRQVFDFTQEIVSVDPSVPIVPIVVDVDVCTLQLDGETIYDTFDRAVTPDCLTPLEPVEKENKLCRRRVWDFLLYDLPRVRVDKGSGLMEECPICMCGPSRGSLVSWLPCKHAFHSHCVTRWLIKRQSCPLCRHEIVLDKGG</sequence>
<dbReference type="Proteomes" id="UP001632038">
    <property type="component" value="Unassembled WGS sequence"/>
</dbReference>
<accession>A0ABD3BQ72</accession>
<dbReference type="AlphaFoldDB" id="A0ABD3BQ72"/>
<dbReference type="PANTHER" id="PTHR45931:SF16">
    <property type="entry name" value="RING_U-BOX SUPERFAMILY PROTEIN"/>
    <property type="match status" value="1"/>
</dbReference>
<dbReference type="PROSITE" id="PS50089">
    <property type="entry name" value="ZF_RING_2"/>
    <property type="match status" value="1"/>
</dbReference>
<dbReference type="PANTHER" id="PTHR45931">
    <property type="entry name" value="SI:CH211-59O9.10"/>
    <property type="match status" value="1"/>
</dbReference>
<organism evidence="6 7">
    <name type="scientific">Castilleja foliolosa</name>
    <dbReference type="NCBI Taxonomy" id="1961234"/>
    <lineage>
        <taxon>Eukaryota</taxon>
        <taxon>Viridiplantae</taxon>
        <taxon>Streptophyta</taxon>
        <taxon>Embryophyta</taxon>
        <taxon>Tracheophyta</taxon>
        <taxon>Spermatophyta</taxon>
        <taxon>Magnoliopsida</taxon>
        <taxon>eudicotyledons</taxon>
        <taxon>Gunneridae</taxon>
        <taxon>Pentapetalae</taxon>
        <taxon>asterids</taxon>
        <taxon>lamiids</taxon>
        <taxon>Lamiales</taxon>
        <taxon>Orobanchaceae</taxon>
        <taxon>Pedicularideae</taxon>
        <taxon>Castillejinae</taxon>
        <taxon>Castilleja</taxon>
    </lineage>
</organism>
<gene>
    <name evidence="6" type="ORF">CASFOL_036924</name>
</gene>
<dbReference type="InterPro" id="IPR051834">
    <property type="entry name" value="RING_finger_E3_ligase"/>
</dbReference>
<dbReference type="Pfam" id="PF13639">
    <property type="entry name" value="zf-RING_2"/>
    <property type="match status" value="1"/>
</dbReference>
<dbReference type="SMART" id="SM00184">
    <property type="entry name" value="RING"/>
    <property type="match status" value="1"/>
</dbReference>
<dbReference type="EMBL" id="JAVIJP010000069">
    <property type="protein sequence ID" value="KAL3619354.1"/>
    <property type="molecule type" value="Genomic_DNA"/>
</dbReference>
<protein>
    <recommendedName>
        <fullName evidence="5">RING-type domain-containing protein</fullName>
    </recommendedName>
</protein>
<evidence type="ECO:0000256" key="2">
    <source>
        <dbReference type="ARBA" id="ARBA00022771"/>
    </source>
</evidence>
<dbReference type="InterPro" id="IPR001841">
    <property type="entry name" value="Znf_RING"/>
</dbReference>
<reference evidence="7" key="1">
    <citation type="journal article" date="2024" name="IScience">
        <title>Strigolactones Initiate the Formation of Haustorium-like Structures in Castilleja.</title>
        <authorList>
            <person name="Buerger M."/>
            <person name="Peterson D."/>
            <person name="Chory J."/>
        </authorList>
    </citation>
    <scope>NUCLEOTIDE SEQUENCE [LARGE SCALE GENOMIC DNA]</scope>
</reference>
<keyword evidence="7" id="KW-1185">Reference proteome</keyword>
<dbReference type="GO" id="GO:0008270">
    <property type="term" value="F:zinc ion binding"/>
    <property type="evidence" value="ECO:0007669"/>
    <property type="project" value="UniProtKB-KW"/>
</dbReference>
<keyword evidence="1" id="KW-0479">Metal-binding</keyword>
<keyword evidence="3" id="KW-0862">Zinc</keyword>
<comment type="caution">
    <text evidence="6">The sequence shown here is derived from an EMBL/GenBank/DDBJ whole genome shotgun (WGS) entry which is preliminary data.</text>
</comment>